<keyword evidence="1" id="KW-0732">Signal</keyword>
<dbReference type="EMBL" id="EU031899">
    <property type="protein sequence ID" value="ABS82778.1"/>
    <property type="molecule type" value="Genomic_DNA"/>
</dbReference>
<sequence length="174" mass="19292">MNKMINKLSLASLGLVLLSSSVFAHGPTPQRVDEHITIDAEVATVWQKVNAFDQLDKWHPAVESITMQDETTRIVTLKSGGEITESLDESDADRHYIGYRLLKENIEAMPVSFYTIGIEVEPNDTGSKVSWSGRFYRADTGNFPPENLNDEAAVKAMTEYAKTGLEGLKASLEK</sequence>
<dbReference type="InterPro" id="IPR023393">
    <property type="entry name" value="START-like_dom_sf"/>
</dbReference>
<gene>
    <name evidence="2" type="primary">mxaD</name>
</gene>
<feature type="chain" id="PRO_5002710301" evidence="1">
    <location>
        <begin position="25"/>
        <end position="174"/>
    </location>
</feature>
<dbReference type="PANTHER" id="PTHR39332">
    <property type="entry name" value="BLL4707 PROTEIN"/>
    <property type="match status" value="1"/>
</dbReference>
<evidence type="ECO:0000313" key="2">
    <source>
        <dbReference type="EMBL" id="ABS82778.1"/>
    </source>
</evidence>
<protein>
    <submittedName>
        <fullName evidence="2">MxaD</fullName>
    </submittedName>
</protein>
<proteinExistence type="predicted"/>
<dbReference type="PANTHER" id="PTHR39332:SF7">
    <property type="entry name" value="SRPBCC FAMILY PROTEIN"/>
    <property type="match status" value="1"/>
</dbReference>
<dbReference type="SUPFAM" id="SSF55961">
    <property type="entry name" value="Bet v1-like"/>
    <property type="match status" value="1"/>
</dbReference>
<dbReference type="Gene3D" id="3.30.530.20">
    <property type="match status" value="1"/>
</dbReference>
<evidence type="ECO:0000256" key="1">
    <source>
        <dbReference type="SAM" id="SignalP"/>
    </source>
</evidence>
<accession>A7LKV8</accession>
<dbReference type="CDD" id="cd07821">
    <property type="entry name" value="PYR_PYL_RCAR_like"/>
    <property type="match status" value="1"/>
</dbReference>
<reference evidence="2" key="1">
    <citation type="journal article" date="2008" name="Environ. Microbiol.">
        <title>Marine methylotrophs revealed by stable-isotope probing, multiple displacement amplification and metagenomics.</title>
        <authorList>
            <person name="Neufeld J.D."/>
            <person name="Chen Y."/>
            <person name="Dumont M.G."/>
            <person name="Murrell J.C."/>
        </authorList>
    </citation>
    <scope>NUCLEOTIDE SEQUENCE</scope>
</reference>
<dbReference type="InterPro" id="IPR019587">
    <property type="entry name" value="Polyketide_cyclase/dehydratase"/>
</dbReference>
<name>A7LKV8_9GAMM</name>
<organism evidence="2">
    <name type="scientific">uncultured Methylophaga sp</name>
    <dbReference type="NCBI Taxonomy" id="285271"/>
    <lineage>
        <taxon>Bacteria</taxon>
        <taxon>Pseudomonadati</taxon>
        <taxon>Pseudomonadota</taxon>
        <taxon>Gammaproteobacteria</taxon>
        <taxon>Thiotrichales</taxon>
        <taxon>Piscirickettsiaceae</taxon>
        <taxon>Methylophaga</taxon>
        <taxon>environmental samples</taxon>
    </lineage>
</organism>
<dbReference type="Pfam" id="PF10604">
    <property type="entry name" value="Polyketide_cyc2"/>
    <property type="match status" value="1"/>
</dbReference>
<dbReference type="AlphaFoldDB" id="A7LKV8"/>
<feature type="signal peptide" evidence="1">
    <location>
        <begin position="1"/>
        <end position="24"/>
    </location>
</feature>